<dbReference type="OrthoDB" id="2560628at2759"/>
<feature type="transmembrane region" description="Helical" evidence="1">
    <location>
        <begin position="224"/>
        <end position="248"/>
    </location>
</feature>
<proteinExistence type="predicted"/>
<evidence type="ECO:0000313" key="3">
    <source>
        <dbReference type="Proteomes" id="UP000027222"/>
    </source>
</evidence>
<sequence length="315" mass="35938">MGHFGREASAALVFLILYVGIFSWMLWAYLTKHIKWGSRWFILFFHVAIRVASQACGLVFGIQGWANSNVLLAFLILGAEGYFTLVVCAFRFLISWHQHNLPSHESWLEPRQADSSKAARRKRIIRFIILGPFAIFFYYKQPMVVFHTVLIIANAAIIFGGSYLSGADFAHPENGDLQRRLNVAKITRTSGQSVFLACNFLLLFAILATVRGRKRDGERKTHPTLILLIIAWFPLMIRGIFGILQSAIWSLSYYNPDNYDETGFDARFVAIEYMLGVLTEWLSCLLLIMTYYTSLDDPSKGDIVRKEQKVQDSES</sequence>
<feature type="transmembrane region" description="Helical" evidence="1">
    <location>
        <begin position="12"/>
        <end position="30"/>
    </location>
</feature>
<keyword evidence="1" id="KW-0812">Transmembrane</keyword>
<protein>
    <submittedName>
        <fullName evidence="2">Uncharacterized protein</fullName>
    </submittedName>
</protein>
<evidence type="ECO:0000256" key="1">
    <source>
        <dbReference type="SAM" id="Phobius"/>
    </source>
</evidence>
<feature type="transmembrane region" description="Helical" evidence="1">
    <location>
        <begin position="268"/>
        <end position="292"/>
    </location>
</feature>
<feature type="transmembrane region" description="Helical" evidence="1">
    <location>
        <begin position="71"/>
        <end position="94"/>
    </location>
</feature>
<keyword evidence="1" id="KW-0472">Membrane</keyword>
<dbReference type="PANTHER" id="PTHR42109:SF2">
    <property type="entry name" value="INTEGRAL MEMBRANE PROTEIN"/>
    <property type="match status" value="1"/>
</dbReference>
<dbReference type="HOGENOM" id="CLU_056040_0_0_1"/>
<dbReference type="EMBL" id="KL142386">
    <property type="protein sequence ID" value="KDR73327.1"/>
    <property type="molecule type" value="Genomic_DNA"/>
</dbReference>
<gene>
    <name evidence="2" type="ORF">GALMADRAFT_729940</name>
</gene>
<feature type="transmembrane region" description="Helical" evidence="1">
    <location>
        <begin position="194"/>
        <end position="212"/>
    </location>
</feature>
<keyword evidence="3" id="KW-1185">Reference proteome</keyword>
<dbReference type="Proteomes" id="UP000027222">
    <property type="component" value="Unassembled WGS sequence"/>
</dbReference>
<organism evidence="2 3">
    <name type="scientific">Galerina marginata (strain CBS 339.88)</name>
    <dbReference type="NCBI Taxonomy" id="685588"/>
    <lineage>
        <taxon>Eukaryota</taxon>
        <taxon>Fungi</taxon>
        <taxon>Dikarya</taxon>
        <taxon>Basidiomycota</taxon>
        <taxon>Agaricomycotina</taxon>
        <taxon>Agaricomycetes</taxon>
        <taxon>Agaricomycetidae</taxon>
        <taxon>Agaricales</taxon>
        <taxon>Agaricineae</taxon>
        <taxon>Strophariaceae</taxon>
        <taxon>Galerina</taxon>
    </lineage>
</organism>
<dbReference type="PANTHER" id="PTHR42109">
    <property type="entry name" value="UNPLACED GENOMIC SCAFFOLD UM_SCAF_CONTIG_1.265, WHOLE GENOME SHOTGUN SEQUENCE"/>
    <property type="match status" value="1"/>
</dbReference>
<dbReference type="AlphaFoldDB" id="A0A067STD4"/>
<reference evidence="3" key="1">
    <citation type="journal article" date="2014" name="Proc. Natl. Acad. Sci. U.S.A.">
        <title>Extensive sampling of basidiomycete genomes demonstrates inadequacy of the white-rot/brown-rot paradigm for wood decay fungi.</title>
        <authorList>
            <person name="Riley R."/>
            <person name="Salamov A.A."/>
            <person name="Brown D.W."/>
            <person name="Nagy L.G."/>
            <person name="Floudas D."/>
            <person name="Held B.W."/>
            <person name="Levasseur A."/>
            <person name="Lombard V."/>
            <person name="Morin E."/>
            <person name="Otillar R."/>
            <person name="Lindquist E.A."/>
            <person name="Sun H."/>
            <person name="LaButti K.M."/>
            <person name="Schmutz J."/>
            <person name="Jabbour D."/>
            <person name="Luo H."/>
            <person name="Baker S.E."/>
            <person name="Pisabarro A.G."/>
            <person name="Walton J.D."/>
            <person name="Blanchette R.A."/>
            <person name="Henrissat B."/>
            <person name="Martin F."/>
            <person name="Cullen D."/>
            <person name="Hibbett D.S."/>
            <person name="Grigoriev I.V."/>
        </authorList>
    </citation>
    <scope>NUCLEOTIDE SEQUENCE [LARGE SCALE GENOMIC DNA]</scope>
    <source>
        <strain evidence="3">CBS 339.88</strain>
    </source>
</reference>
<evidence type="ECO:0000313" key="2">
    <source>
        <dbReference type="EMBL" id="KDR73327.1"/>
    </source>
</evidence>
<keyword evidence="1" id="KW-1133">Transmembrane helix</keyword>
<feature type="transmembrane region" description="Helical" evidence="1">
    <location>
        <begin position="42"/>
        <end position="65"/>
    </location>
</feature>
<accession>A0A067STD4</accession>
<name>A0A067STD4_GALM3</name>